<dbReference type="GO" id="GO:0003677">
    <property type="term" value="F:DNA binding"/>
    <property type="evidence" value="ECO:0007669"/>
    <property type="project" value="UniProtKB-KW"/>
</dbReference>
<dbReference type="InterPro" id="IPR027417">
    <property type="entry name" value="P-loop_NTPase"/>
</dbReference>
<dbReference type="Gene3D" id="3.30.890.10">
    <property type="entry name" value="Methyl-cpg-binding Protein 2, Chain A"/>
    <property type="match status" value="1"/>
</dbReference>
<gene>
    <name evidence="8" type="ORF">KFL_002410130</name>
</gene>
<evidence type="ECO:0000256" key="2">
    <source>
        <dbReference type="ARBA" id="ARBA00023015"/>
    </source>
</evidence>
<dbReference type="InterPro" id="IPR001739">
    <property type="entry name" value="Methyl_CpG_DNA-bd"/>
</dbReference>
<evidence type="ECO:0000256" key="6">
    <source>
        <dbReference type="SAM" id="MobiDB-lite"/>
    </source>
</evidence>
<feature type="domain" description="MBD" evidence="7">
    <location>
        <begin position="1458"/>
        <end position="1530"/>
    </location>
</feature>
<dbReference type="Pfam" id="PF01429">
    <property type="entry name" value="MBD"/>
    <property type="match status" value="1"/>
</dbReference>
<name>A0A1Y1I6I3_KLENI</name>
<feature type="region of interest" description="Disordered" evidence="6">
    <location>
        <begin position="1515"/>
        <end position="1547"/>
    </location>
</feature>
<comment type="subcellular location">
    <subcellularLocation>
        <location evidence="1">Nucleus</location>
    </subcellularLocation>
</comment>
<evidence type="ECO:0000313" key="9">
    <source>
        <dbReference type="Proteomes" id="UP000054558"/>
    </source>
</evidence>
<evidence type="ECO:0000256" key="1">
    <source>
        <dbReference type="ARBA" id="ARBA00004123"/>
    </source>
</evidence>
<reference evidence="8 9" key="1">
    <citation type="journal article" date="2014" name="Nat. Commun.">
        <title>Klebsormidium flaccidum genome reveals primary factors for plant terrestrial adaptation.</title>
        <authorList>
            <person name="Hori K."/>
            <person name="Maruyama F."/>
            <person name="Fujisawa T."/>
            <person name="Togashi T."/>
            <person name="Yamamoto N."/>
            <person name="Seo M."/>
            <person name="Sato S."/>
            <person name="Yamada T."/>
            <person name="Mori H."/>
            <person name="Tajima N."/>
            <person name="Moriyama T."/>
            <person name="Ikeuchi M."/>
            <person name="Watanabe M."/>
            <person name="Wada H."/>
            <person name="Kobayashi K."/>
            <person name="Saito M."/>
            <person name="Masuda T."/>
            <person name="Sasaki-Sekimoto Y."/>
            <person name="Mashiguchi K."/>
            <person name="Awai K."/>
            <person name="Shimojima M."/>
            <person name="Masuda S."/>
            <person name="Iwai M."/>
            <person name="Nobusawa T."/>
            <person name="Narise T."/>
            <person name="Kondo S."/>
            <person name="Saito H."/>
            <person name="Sato R."/>
            <person name="Murakawa M."/>
            <person name="Ihara Y."/>
            <person name="Oshima-Yamada Y."/>
            <person name="Ohtaka K."/>
            <person name="Satoh M."/>
            <person name="Sonobe K."/>
            <person name="Ishii M."/>
            <person name="Ohtani R."/>
            <person name="Kanamori-Sato M."/>
            <person name="Honoki R."/>
            <person name="Miyazaki D."/>
            <person name="Mochizuki H."/>
            <person name="Umetsu J."/>
            <person name="Higashi K."/>
            <person name="Shibata D."/>
            <person name="Kamiya Y."/>
            <person name="Sato N."/>
            <person name="Nakamura Y."/>
            <person name="Tabata S."/>
            <person name="Ida S."/>
            <person name="Kurokawa K."/>
            <person name="Ohta H."/>
        </authorList>
    </citation>
    <scope>NUCLEOTIDE SEQUENCE [LARGE SCALE GENOMIC DNA]</scope>
    <source>
        <strain evidence="8 9">NIES-2285</strain>
    </source>
</reference>
<dbReference type="InterPro" id="IPR016177">
    <property type="entry name" value="DNA-bd_dom_sf"/>
</dbReference>
<dbReference type="PROSITE" id="PS50982">
    <property type="entry name" value="MBD"/>
    <property type="match status" value="1"/>
</dbReference>
<evidence type="ECO:0000259" key="7">
    <source>
        <dbReference type="PROSITE" id="PS50982"/>
    </source>
</evidence>
<dbReference type="OrthoDB" id="10072024at2759"/>
<evidence type="ECO:0000256" key="5">
    <source>
        <dbReference type="ARBA" id="ARBA00023242"/>
    </source>
</evidence>
<feature type="region of interest" description="Disordered" evidence="6">
    <location>
        <begin position="1279"/>
        <end position="1360"/>
    </location>
</feature>
<keyword evidence="2" id="KW-0805">Transcription regulation</keyword>
<dbReference type="STRING" id="105231.A0A1Y1I6I3"/>
<feature type="region of interest" description="Disordered" evidence="6">
    <location>
        <begin position="1168"/>
        <end position="1227"/>
    </location>
</feature>
<dbReference type="Proteomes" id="UP000054558">
    <property type="component" value="Unassembled WGS sequence"/>
</dbReference>
<protein>
    <recommendedName>
        <fullName evidence="7">MBD domain-containing protein</fullName>
    </recommendedName>
</protein>
<keyword evidence="5" id="KW-0539">Nucleus</keyword>
<organism evidence="8 9">
    <name type="scientific">Klebsormidium nitens</name>
    <name type="common">Green alga</name>
    <name type="synonym">Ulothrix nitens</name>
    <dbReference type="NCBI Taxonomy" id="105231"/>
    <lineage>
        <taxon>Eukaryota</taxon>
        <taxon>Viridiplantae</taxon>
        <taxon>Streptophyta</taxon>
        <taxon>Klebsormidiophyceae</taxon>
        <taxon>Klebsormidiales</taxon>
        <taxon>Klebsormidiaceae</taxon>
        <taxon>Klebsormidium</taxon>
    </lineage>
</organism>
<dbReference type="SUPFAM" id="SSF54171">
    <property type="entry name" value="DNA-binding domain"/>
    <property type="match status" value="1"/>
</dbReference>
<feature type="compositionally biased region" description="Polar residues" evidence="6">
    <location>
        <begin position="1181"/>
        <end position="1195"/>
    </location>
</feature>
<proteinExistence type="predicted"/>
<dbReference type="GO" id="GO:0005634">
    <property type="term" value="C:nucleus"/>
    <property type="evidence" value="ECO:0007669"/>
    <property type="project" value="UniProtKB-SubCell"/>
</dbReference>
<feature type="region of interest" description="Disordered" evidence="6">
    <location>
        <begin position="1470"/>
        <end position="1492"/>
    </location>
</feature>
<keyword evidence="9" id="KW-1185">Reference proteome</keyword>
<evidence type="ECO:0000256" key="3">
    <source>
        <dbReference type="ARBA" id="ARBA00023125"/>
    </source>
</evidence>
<dbReference type="SUPFAM" id="SSF52540">
    <property type="entry name" value="P-loop containing nucleoside triphosphate hydrolases"/>
    <property type="match status" value="1"/>
</dbReference>
<keyword evidence="3" id="KW-0238">DNA-binding</keyword>
<evidence type="ECO:0000256" key="4">
    <source>
        <dbReference type="ARBA" id="ARBA00023163"/>
    </source>
</evidence>
<accession>A0A1Y1I6I3</accession>
<dbReference type="Gene3D" id="2.30.30.140">
    <property type="match status" value="1"/>
</dbReference>
<feature type="compositionally biased region" description="Basic and acidic residues" evidence="6">
    <location>
        <begin position="1284"/>
        <end position="1300"/>
    </location>
</feature>
<feature type="compositionally biased region" description="Basic and acidic residues" evidence="6">
    <location>
        <begin position="1196"/>
        <end position="1208"/>
    </location>
</feature>
<dbReference type="EMBL" id="DF237190">
    <property type="protein sequence ID" value="GAQ85562.1"/>
    <property type="molecule type" value="Genomic_DNA"/>
</dbReference>
<keyword evidence="4" id="KW-0804">Transcription</keyword>
<evidence type="ECO:0000313" key="8">
    <source>
        <dbReference type="EMBL" id="GAQ85562.1"/>
    </source>
</evidence>
<sequence length="1547" mass="172223">MAPDGSDPWDLRSETERHCQEVHEAGLLMEEACELLLQASEEHERSENLGENDLSRGGVLALHEQLLELMHRDAAFRRRVVFIGRSGVGKTNLFNSLLRASEPDLEEYCARVQEKIAQFGEWDELALVDATPHETPRLDTVAAARAGARVEVYFPGEDQWREGEVVDVSESDDGTTHSILFNGDEEAFTGLSLRDHEVPEGGSTEAVWARKVWDLRFAEERPEAEPGYVGGNYYLLPEGDVSDTTLVGSQITSGSTVRVWIYFKNIAEVAEAIGSLGKLRNEMRAGAASTSGTVPCGMDIDGTIEIGDSVEKGAPEDEHFWDPWMQNALALIGKPLNFPILDLKEDDFVLPGHFRSRLSAAGKVEIFSPCQSTSPDGTPYGGSLLSEHVKRAAQFIESRTGEGLHGDSHKKIYWPLVERAVIQLPHRVVRWHDFTDLPGVSKDPGPFSCDAREEIRKSDLVIFMMDVRRDQQAAMPRLAETAYLCDRHVSDGGDADQEKRIAVVCAGDKWWTKRNAKVHSTARVPNHEQNTPAERKILLEAERKWASDRKRDVAAALEDLMISRENLPKHVAEQRANDIANRVTFLVIYPDLRHNPECVKDNIGNVIYQYQAISEEDSRMPQLRDFLRSGRVRAAGTRDARALVSAARELLGRFEEMGARTFALARAVKQPTQLERLKNALERASAPRALKLPTLRTDVLDGVERELRENRRESVEACTPLRFGKELSRLVIHSSKEPGKVQPSLFTGDLQQALYLGPATPLVETMECDGVRLQDLMIAPFLLHPTECLYRALGIEAVGDRGTDAAAEKAPIWDLVAEFLEGCARALVCAGAEALQDLGQDVKTGGRELLDQLIRCHVDAIVARHLGALRAMRVFEVIRRAAEQTIASQTARLCARVKRGKQKMWGPPSRSGQKSKMMSVEEACRRLAELGMEKEIELFMMRLKPTFSNIRVDLRNLPHQLDPRELLTLIKPARLAARASLLARSQSLQTRFARLLDVERGSEEGKREPEREEGDGREWTLIETRDLLACLNGVDNEGSAESALERVLGDPHVREAAAGRSLATVLAYVRLLEGCFGAAEQGGLRFAEKSYEAAVRAREKCDSGRDALRKGLPEEYVREDTDILRLLKAVTQFYQRSRATPTLRARTAADREIIAGILNRAQARQEAKESLWGRKARRSDLPNTTRTPKTNVEQSTVKDEKLPEKEAGSEIGDQSGAGTEETPLGSGCAGQRFVKQIWDDTEGTFVVKRGIILRGPLASGARMVTRQSVFEVRYDGGQTGKISLRPEERKSGTYRKEDSRPLSGSARSAEQPPGEEDSGNKDACLNGNANGSGRGSGDESSSGNGKENEHDRYENGSGTAPKPWQALEVGWCLERLCALYGASPDAFRTALRDYEASALPDGVRIEYKPRKTGDRVDKYYIYGDSLVKLQQFFDGEQPMARGEERGRGCGARPHLTPAQKSAVLERMEEEGWPNYTSERQEGRTAGKVDSYYKTPQGKRFRSLVEVYDYLEKVDEAREEQAASEEEEDRPLCQLGSERKRLKKGSKA</sequence>